<dbReference type="Proteomes" id="UP000054485">
    <property type="component" value="Unassembled WGS sequence"/>
</dbReference>
<reference evidence="2 3" key="1">
    <citation type="submission" date="2014-04" db="EMBL/GenBank/DDBJ databases">
        <authorList>
            <consortium name="DOE Joint Genome Institute"/>
            <person name="Kuo A."/>
            <person name="Ruytinx J."/>
            <person name="Rineau F."/>
            <person name="Colpaert J."/>
            <person name="Kohler A."/>
            <person name="Nagy L.G."/>
            <person name="Floudas D."/>
            <person name="Copeland A."/>
            <person name="Barry K.W."/>
            <person name="Cichocki N."/>
            <person name="Veneault-Fourrey C."/>
            <person name="LaButti K."/>
            <person name="Lindquist E.A."/>
            <person name="Lipzen A."/>
            <person name="Lundell T."/>
            <person name="Morin E."/>
            <person name="Murat C."/>
            <person name="Sun H."/>
            <person name="Tunlid A."/>
            <person name="Henrissat B."/>
            <person name="Grigoriev I.V."/>
            <person name="Hibbett D.S."/>
            <person name="Martin F."/>
            <person name="Nordberg H.P."/>
            <person name="Cantor M.N."/>
            <person name="Hua S.X."/>
        </authorList>
    </citation>
    <scope>NUCLEOTIDE SEQUENCE [LARGE SCALE GENOMIC DNA]</scope>
    <source>
        <strain evidence="2 3">UH-Slu-Lm8-n1</strain>
    </source>
</reference>
<keyword evidence="1" id="KW-0812">Transmembrane</keyword>
<protein>
    <submittedName>
        <fullName evidence="2">Uncharacterized protein</fullName>
    </submittedName>
</protein>
<keyword evidence="3" id="KW-1185">Reference proteome</keyword>
<evidence type="ECO:0000256" key="1">
    <source>
        <dbReference type="SAM" id="Phobius"/>
    </source>
</evidence>
<dbReference type="AlphaFoldDB" id="A0A0C9ZY77"/>
<keyword evidence="1" id="KW-1133">Transmembrane helix</keyword>
<sequence length="89" mass="10452">MNNNIFISISTQAISPVTLCLESFVSRMYIYHNICTSACNHHIASLRSHNYLFFRSLFVAYLHSFDFLAAFFRGENTHFHWSMYIAVYT</sequence>
<keyword evidence="1" id="KW-0472">Membrane</keyword>
<evidence type="ECO:0000313" key="3">
    <source>
        <dbReference type="Proteomes" id="UP000054485"/>
    </source>
</evidence>
<accession>A0A0C9ZY77</accession>
<reference evidence="3" key="2">
    <citation type="submission" date="2015-01" db="EMBL/GenBank/DDBJ databases">
        <title>Evolutionary Origins and Diversification of the Mycorrhizal Mutualists.</title>
        <authorList>
            <consortium name="DOE Joint Genome Institute"/>
            <consortium name="Mycorrhizal Genomics Consortium"/>
            <person name="Kohler A."/>
            <person name="Kuo A."/>
            <person name="Nagy L.G."/>
            <person name="Floudas D."/>
            <person name="Copeland A."/>
            <person name="Barry K.W."/>
            <person name="Cichocki N."/>
            <person name="Veneault-Fourrey C."/>
            <person name="LaButti K."/>
            <person name="Lindquist E.A."/>
            <person name="Lipzen A."/>
            <person name="Lundell T."/>
            <person name="Morin E."/>
            <person name="Murat C."/>
            <person name="Riley R."/>
            <person name="Ohm R."/>
            <person name="Sun H."/>
            <person name="Tunlid A."/>
            <person name="Henrissat B."/>
            <person name="Grigoriev I.V."/>
            <person name="Hibbett D.S."/>
            <person name="Martin F."/>
        </authorList>
    </citation>
    <scope>NUCLEOTIDE SEQUENCE [LARGE SCALE GENOMIC DNA]</scope>
    <source>
        <strain evidence="3">UH-Slu-Lm8-n1</strain>
    </source>
</reference>
<dbReference type="HOGENOM" id="CLU_2456250_0_0_1"/>
<name>A0A0C9ZY77_9AGAM</name>
<proteinExistence type="predicted"/>
<feature type="transmembrane region" description="Helical" evidence="1">
    <location>
        <begin position="52"/>
        <end position="72"/>
    </location>
</feature>
<dbReference type="InParanoid" id="A0A0C9ZY77"/>
<organism evidence="2 3">
    <name type="scientific">Suillus luteus UH-Slu-Lm8-n1</name>
    <dbReference type="NCBI Taxonomy" id="930992"/>
    <lineage>
        <taxon>Eukaryota</taxon>
        <taxon>Fungi</taxon>
        <taxon>Dikarya</taxon>
        <taxon>Basidiomycota</taxon>
        <taxon>Agaricomycotina</taxon>
        <taxon>Agaricomycetes</taxon>
        <taxon>Agaricomycetidae</taxon>
        <taxon>Boletales</taxon>
        <taxon>Suillineae</taxon>
        <taxon>Suillaceae</taxon>
        <taxon>Suillus</taxon>
    </lineage>
</organism>
<gene>
    <name evidence="2" type="ORF">CY34DRAFT_133043</name>
</gene>
<dbReference type="EMBL" id="KN835232">
    <property type="protein sequence ID" value="KIK42685.1"/>
    <property type="molecule type" value="Genomic_DNA"/>
</dbReference>
<evidence type="ECO:0000313" key="2">
    <source>
        <dbReference type="EMBL" id="KIK42685.1"/>
    </source>
</evidence>